<evidence type="ECO:0000313" key="3">
    <source>
        <dbReference type="Proteomes" id="UP000017559"/>
    </source>
</evidence>
<evidence type="ECO:0000313" key="2">
    <source>
        <dbReference type="EMBL" id="ESK81459.1"/>
    </source>
</evidence>
<comment type="caution">
    <text evidence="2">The sequence shown here is derived from an EMBL/GenBank/DDBJ whole genome shotgun (WGS) entry which is preliminary data.</text>
</comment>
<dbReference type="HOGENOM" id="CLU_2027319_0_0_1"/>
<keyword evidence="3" id="KW-1185">Reference proteome</keyword>
<organism evidence="2 3">
    <name type="scientific">Moniliophthora roreri (strain MCA 2997)</name>
    <name type="common">Cocoa frosty pod rot fungus</name>
    <name type="synonym">Crinipellis roreri</name>
    <dbReference type="NCBI Taxonomy" id="1381753"/>
    <lineage>
        <taxon>Eukaryota</taxon>
        <taxon>Fungi</taxon>
        <taxon>Dikarya</taxon>
        <taxon>Basidiomycota</taxon>
        <taxon>Agaricomycotina</taxon>
        <taxon>Agaricomycetes</taxon>
        <taxon>Agaricomycetidae</taxon>
        <taxon>Agaricales</taxon>
        <taxon>Marasmiineae</taxon>
        <taxon>Marasmiaceae</taxon>
        <taxon>Moniliophthora</taxon>
    </lineage>
</organism>
<sequence>MGQIFTSSTAIFDESDFPKCKTSSVELSLIKHAIDIPLPSSLQHDTDHLIHNWDADPSANPEDNYDNDHSAAPNPVHGDLDDQSPVDDNVPTPAPVPHQQIELWQSTRSSHIPNHLGSTFGT</sequence>
<dbReference type="AlphaFoldDB" id="V2XPP8"/>
<protein>
    <submittedName>
        <fullName evidence="2">Uncharacterized protein</fullName>
    </submittedName>
</protein>
<name>V2XPP8_MONRO</name>
<gene>
    <name evidence="2" type="ORF">Moror_15808</name>
</gene>
<dbReference type="KEGG" id="mrr:Moror_15808"/>
<evidence type="ECO:0000256" key="1">
    <source>
        <dbReference type="SAM" id="MobiDB-lite"/>
    </source>
</evidence>
<proteinExistence type="predicted"/>
<dbReference type="EMBL" id="AWSO01002443">
    <property type="protein sequence ID" value="ESK81459.1"/>
    <property type="molecule type" value="Genomic_DNA"/>
</dbReference>
<accession>V2XPP8</accession>
<dbReference type="Proteomes" id="UP000017559">
    <property type="component" value="Unassembled WGS sequence"/>
</dbReference>
<reference evidence="2 3" key="1">
    <citation type="journal article" date="2014" name="BMC Genomics">
        <title>Genome and secretome analysis of the hemibiotrophic fungal pathogen, Moniliophthora roreri, which causes frosty pod rot disease of cacao: mechanisms of the biotrophic and necrotrophic phases.</title>
        <authorList>
            <person name="Meinhardt L.W."/>
            <person name="Costa G.G.L."/>
            <person name="Thomazella D.P.T."/>
            <person name="Teixeira P.J.P.L."/>
            <person name="Carazzolle M.F."/>
            <person name="Schuster S.C."/>
            <person name="Carlson J.E."/>
            <person name="Guiltinan M.J."/>
            <person name="Mieczkowski P."/>
            <person name="Farmer A."/>
            <person name="Ramaraj T."/>
            <person name="Crozier J."/>
            <person name="Davis R.E."/>
            <person name="Shao J."/>
            <person name="Melnick R.L."/>
            <person name="Pereira G.A.G."/>
            <person name="Bailey B.A."/>
        </authorList>
    </citation>
    <scope>NUCLEOTIDE SEQUENCE [LARGE SCALE GENOMIC DNA]</scope>
    <source>
        <strain evidence="2 3">MCA 2997</strain>
    </source>
</reference>
<feature type="region of interest" description="Disordered" evidence="1">
    <location>
        <begin position="49"/>
        <end position="96"/>
    </location>
</feature>